<dbReference type="Pfam" id="PF03256">
    <property type="entry name" value="ANAPC10"/>
    <property type="match status" value="1"/>
</dbReference>
<reference evidence="10" key="2">
    <citation type="submission" date="2020-12" db="UniProtKB">
        <authorList>
            <consortium name="WormBaseParasite"/>
        </authorList>
    </citation>
    <scope>IDENTIFICATION</scope>
</reference>
<dbReference type="InterPro" id="IPR004939">
    <property type="entry name" value="APC_su10/DOC_dom"/>
</dbReference>
<comment type="similarity">
    <text evidence="1">Belongs to the APC10 family.</text>
</comment>
<dbReference type="Gene3D" id="2.60.120.260">
    <property type="entry name" value="Galactose-binding domain-like"/>
    <property type="match status" value="1"/>
</dbReference>
<dbReference type="OrthoDB" id="24948at2759"/>
<organism evidence="8">
    <name type="scientific">Strongyloides ratti</name>
    <name type="common">Parasitic roundworm</name>
    <dbReference type="NCBI Taxonomy" id="34506"/>
    <lineage>
        <taxon>Eukaryota</taxon>
        <taxon>Metazoa</taxon>
        <taxon>Ecdysozoa</taxon>
        <taxon>Nematoda</taxon>
        <taxon>Chromadorea</taxon>
        <taxon>Rhabditida</taxon>
        <taxon>Tylenchina</taxon>
        <taxon>Panagrolaimomorpha</taxon>
        <taxon>Strongyloidoidea</taxon>
        <taxon>Strongyloididae</taxon>
        <taxon>Strongyloides</taxon>
    </lineage>
</organism>
<dbReference type="PANTHER" id="PTHR12936">
    <property type="entry name" value="ANAPHASE-PROMOTING COMPLEX 10"/>
    <property type="match status" value="1"/>
</dbReference>
<dbReference type="SUPFAM" id="SSF49785">
    <property type="entry name" value="Galactose-binding domain-like"/>
    <property type="match status" value="1"/>
</dbReference>
<evidence type="ECO:0000313" key="10">
    <source>
        <dbReference type="WBParaSite" id="SRAE_2000416700.1"/>
    </source>
</evidence>
<dbReference type="GO" id="GO:0031145">
    <property type="term" value="P:anaphase-promoting complex-dependent catabolic process"/>
    <property type="evidence" value="ECO:0007669"/>
    <property type="project" value="InterPro"/>
</dbReference>
<evidence type="ECO:0000256" key="4">
    <source>
        <dbReference type="ARBA" id="ARBA00022776"/>
    </source>
</evidence>
<dbReference type="RefSeq" id="XP_024508719.1">
    <property type="nucleotide sequence ID" value="XM_024643004.1"/>
</dbReference>
<dbReference type="GO" id="GO:0051301">
    <property type="term" value="P:cell division"/>
    <property type="evidence" value="ECO:0007669"/>
    <property type="project" value="UniProtKB-KW"/>
</dbReference>
<protein>
    <recommendedName>
        <fullName evidence="2">Anaphase-promoting complex subunit 10</fullName>
    </recommendedName>
</protein>
<evidence type="ECO:0000313" key="8">
    <source>
        <dbReference type="EMBL" id="CEF69519.1"/>
    </source>
</evidence>
<keyword evidence="9" id="KW-1185">Reference proteome</keyword>
<dbReference type="PROSITE" id="PS51284">
    <property type="entry name" value="DOC"/>
    <property type="match status" value="1"/>
</dbReference>
<sequence length="207" mass="23690">MFDEDSLGSRTDSLNHRFVESSWRQYIPGDANDVKDITFDAVWSLSSCKDGFGINQLLDDQTDLFWQSDGQQPHRVTIEFQKSTEISFLMFYLDFKTDESYTPSKIIIQAGSNAQDMDDTLALNYNEPIGWQVVDLRDKKTKRPLKAYVLTIQVQHNHQNGRDTHIRSIRVIGNGNSNSTLDTLSRISNIKYSVKGSNSITRMMAIR</sequence>
<dbReference type="CDD" id="cd08366">
    <property type="entry name" value="APC10"/>
    <property type="match status" value="1"/>
</dbReference>
<dbReference type="WBParaSite" id="SRAE_2000416700.1">
    <property type="protein sequence ID" value="SRAE_2000416700.1"/>
    <property type="gene ID" value="WBGene00264396"/>
</dbReference>
<accession>A0A090MZU0</accession>
<keyword evidence="6" id="KW-0131">Cell cycle</keyword>
<dbReference type="SMART" id="SM01337">
    <property type="entry name" value="APC10"/>
    <property type="match status" value="1"/>
</dbReference>
<evidence type="ECO:0000256" key="2">
    <source>
        <dbReference type="ARBA" id="ARBA00013927"/>
    </source>
</evidence>
<evidence type="ECO:0000313" key="9">
    <source>
        <dbReference type="Proteomes" id="UP000035682"/>
    </source>
</evidence>
<evidence type="ECO:0000259" key="7">
    <source>
        <dbReference type="PROSITE" id="PS51284"/>
    </source>
</evidence>
<dbReference type="OMA" id="DDCMDTY"/>
<evidence type="ECO:0000256" key="3">
    <source>
        <dbReference type="ARBA" id="ARBA00022618"/>
    </source>
</evidence>
<dbReference type="InterPro" id="IPR016901">
    <property type="entry name" value="APC10/Doc1"/>
</dbReference>
<name>A0A090MZU0_STRRB</name>
<evidence type="ECO:0000256" key="6">
    <source>
        <dbReference type="ARBA" id="ARBA00023306"/>
    </source>
</evidence>
<evidence type="ECO:0000313" key="11">
    <source>
        <dbReference type="WormBase" id="SRAE_2000416700"/>
    </source>
</evidence>
<proteinExistence type="inferred from homology"/>
<dbReference type="PANTHER" id="PTHR12936:SF0">
    <property type="entry name" value="ANAPHASE-PROMOTING COMPLEX SUBUNIT 10"/>
    <property type="match status" value="1"/>
</dbReference>
<dbReference type="GeneID" id="36381889"/>
<feature type="domain" description="DOC" evidence="7">
    <location>
        <begin position="13"/>
        <end position="198"/>
    </location>
</feature>
<dbReference type="InterPro" id="IPR008979">
    <property type="entry name" value="Galactose-bd-like_sf"/>
</dbReference>
<dbReference type="WormBase" id="SRAE_2000416700">
    <property type="protein sequence ID" value="SRP02823"/>
    <property type="gene ID" value="WBGene00264396"/>
</dbReference>
<dbReference type="Proteomes" id="UP000035682">
    <property type="component" value="Unplaced"/>
</dbReference>
<reference evidence="8 9" key="1">
    <citation type="submission" date="2014-09" db="EMBL/GenBank/DDBJ databases">
        <authorList>
            <person name="Martin A.A."/>
        </authorList>
    </citation>
    <scope>NUCLEOTIDE SEQUENCE</scope>
    <source>
        <strain evidence="9">ED321</strain>
        <strain evidence="8">ED321 Heterogonic</strain>
    </source>
</reference>
<keyword evidence="4" id="KW-0498">Mitosis</keyword>
<dbReference type="GO" id="GO:0070979">
    <property type="term" value="P:protein K11-linked ubiquitination"/>
    <property type="evidence" value="ECO:0007669"/>
    <property type="project" value="TreeGrafter"/>
</dbReference>
<dbReference type="EMBL" id="LN609529">
    <property type="protein sequence ID" value="CEF69519.1"/>
    <property type="molecule type" value="Genomic_DNA"/>
</dbReference>
<dbReference type="GO" id="GO:0005680">
    <property type="term" value="C:anaphase-promoting complex"/>
    <property type="evidence" value="ECO:0007669"/>
    <property type="project" value="InterPro"/>
</dbReference>
<dbReference type="CTD" id="36381889"/>
<evidence type="ECO:0000256" key="1">
    <source>
        <dbReference type="ARBA" id="ARBA00006762"/>
    </source>
</evidence>
<evidence type="ECO:0000256" key="5">
    <source>
        <dbReference type="ARBA" id="ARBA00022786"/>
    </source>
</evidence>
<keyword evidence="5" id="KW-0833">Ubl conjugation pathway</keyword>
<gene>
    <name evidence="8 10 11" type="ORF">SRAE_2000416700</name>
</gene>
<keyword evidence="3" id="KW-0132">Cell division</keyword>
<dbReference type="STRING" id="34506.A0A090MZU0"/>
<dbReference type="AlphaFoldDB" id="A0A090MZU0"/>